<feature type="domain" description="HTH psq-type" evidence="8">
    <location>
        <begin position="207"/>
        <end position="255"/>
    </location>
</feature>
<evidence type="ECO:0000256" key="2">
    <source>
        <dbReference type="ARBA" id="ARBA00023015"/>
    </source>
</evidence>
<dbReference type="GO" id="GO:0006357">
    <property type="term" value="P:regulation of transcription by RNA polymerase II"/>
    <property type="evidence" value="ECO:0007669"/>
    <property type="project" value="TreeGrafter"/>
</dbReference>
<dbReference type="SUPFAM" id="SSF46689">
    <property type="entry name" value="Homeodomain-like"/>
    <property type="match status" value="2"/>
</dbReference>
<evidence type="ECO:0000256" key="4">
    <source>
        <dbReference type="ARBA" id="ARBA00023163"/>
    </source>
</evidence>
<evidence type="ECO:0000256" key="7">
    <source>
        <dbReference type="SAM" id="MobiDB-lite"/>
    </source>
</evidence>
<evidence type="ECO:0000313" key="10">
    <source>
        <dbReference type="Proteomes" id="UP001054837"/>
    </source>
</evidence>
<gene>
    <name evidence="9" type="primary">Mblk-1</name>
    <name evidence="9" type="ORF">CDAR_591751</name>
</gene>
<evidence type="ECO:0000259" key="8">
    <source>
        <dbReference type="PROSITE" id="PS50960"/>
    </source>
</evidence>
<dbReference type="Gene3D" id="1.10.10.60">
    <property type="entry name" value="Homeodomain-like"/>
    <property type="match status" value="2"/>
</dbReference>
<organism evidence="9 10">
    <name type="scientific">Caerostris darwini</name>
    <dbReference type="NCBI Taxonomy" id="1538125"/>
    <lineage>
        <taxon>Eukaryota</taxon>
        <taxon>Metazoa</taxon>
        <taxon>Ecdysozoa</taxon>
        <taxon>Arthropoda</taxon>
        <taxon>Chelicerata</taxon>
        <taxon>Arachnida</taxon>
        <taxon>Araneae</taxon>
        <taxon>Araneomorphae</taxon>
        <taxon>Entelegynae</taxon>
        <taxon>Araneoidea</taxon>
        <taxon>Araneidae</taxon>
        <taxon>Caerostris</taxon>
    </lineage>
</organism>
<dbReference type="FunFam" id="1.10.10.60:FF:000019">
    <property type="entry name" value="Ligand-dependent corepressor isoform 1"/>
    <property type="match status" value="1"/>
</dbReference>
<feature type="region of interest" description="Disordered" evidence="7">
    <location>
        <begin position="765"/>
        <end position="795"/>
    </location>
</feature>
<evidence type="ECO:0000256" key="5">
    <source>
        <dbReference type="ARBA" id="ARBA00023242"/>
    </source>
</evidence>
<name>A0AAV4PKQ9_9ARAC</name>
<dbReference type="AlphaFoldDB" id="A0AAV4PKQ9"/>
<dbReference type="Proteomes" id="UP001054837">
    <property type="component" value="Unassembled WGS sequence"/>
</dbReference>
<feature type="region of interest" description="Disordered" evidence="7">
    <location>
        <begin position="255"/>
        <end position="279"/>
    </location>
</feature>
<keyword evidence="10" id="KW-1185">Reference proteome</keyword>
<reference evidence="9 10" key="1">
    <citation type="submission" date="2021-06" db="EMBL/GenBank/DDBJ databases">
        <title>Caerostris darwini draft genome.</title>
        <authorList>
            <person name="Kono N."/>
            <person name="Arakawa K."/>
        </authorList>
    </citation>
    <scope>NUCLEOTIDE SEQUENCE [LARGE SCALE GENOMIC DNA]</scope>
</reference>
<keyword evidence="3 6" id="KW-0238">DNA-binding</keyword>
<feature type="compositionally biased region" description="Low complexity" evidence="7">
    <location>
        <begin position="555"/>
        <end position="566"/>
    </location>
</feature>
<comment type="caution">
    <text evidence="9">The sequence shown here is derived from an EMBL/GenBank/DDBJ whole genome shotgun (WGS) entry which is preliminary data.</text>
</comment>
<protein>
    <submittedName>
        <fullName evidence="9">Mushroom body large-type Kenyon cell-specific protein 1</fullName>
    </submittedName>
</protein>
<comment type="subcellular location">
    <subcellularLocation>
        <location evidence="1 6">Nucleus</location>
    </subcellularLocation>
</comment>
<evidence type="ECO:0000313" key="9">
    <source>
        <dbReference type="EMBL" id="GIX96753.1"/>
    </source>
</evidence>
<evidence type="ECO:0000256" key="6">
    <source>
        <dbReference type="PROSITE-ProRule" id="PRU00320"/>
    </source>
</evidence>
<dbReference type="GO" id="GO:0005634">
    <property type="term" value="C:nucleus"/>
    <property type="evidence" value="ECO:0007669"/>
    <property type="project" value="UniProtKB-SubCell"/>
</dbReference>
<keyword evidence="2" id="KW-0805">Transcription regulation</keyword>
<dbReference type="InterPro" id="IPR009057">
    <property type="entry name" value="Homeodomain-like_sf"/>
</dbReference>
<feature type="DNA-binding region" description="H-T-H motif" evidence="6">
    <location>
        <begin position="602"/>
        <end position="622"/>
    </location>
</feature>
<feature type="compositionally biased region" description="Polar residues" evidence="7">
    <location>
        <begin position="765"/>
        <end position="782"/>
    </location>
</feature>
<sequence length="795" mass="88734">MAECTISRCSHERRVFRKELHKWSKEILYILGLERLAEELMGARKWKILVQPFTDLESETSTDWYPEDTCYFCNAKKQPPYDPASGIIPTVEGYNSLRIDTDEHSASSDQGTVSGSFTSCASALSPWRIAALSSHGVSSPPLLDQPLDLSINSVKLPLNESVVCSTKSRHSKHLNSYPDNSETSTNPVLKVPQIPLKPGNRRRLDANSKRSYTEDELQAALRDIQSGKLGTRRAAVIYGIPRSTLRNKVYKLANESKSRAHSRRIHPSECTSKNNEQNQNFNLNTELETPNYDNENNNCSVSSASESLRQLLKHTIDQKVHTLSKVIDSKLKNQNNAHISHVSDVDPMDELQMLGSLEYSQTLAPVLSHVFSDIQHLALGKSKENIHCTNQSLSALKDDLKLPLLPDLIRRLAEEQMELERDPYKDLVGDQDELTEVPIGNLSSNVILKVPSFKPAKSPPMSNEADDPFLPVVSSSSLSGTSSHSLSGNKGISVTLKELISKSISQKISCSLKDRTIDDDPSADFSYNMSNMDSPTCNMPWGIESTSKDVKEGLSTTNNSSNSSDSSKSEKRTRPKRGRYRNYDRDNLARAVRAVQKGEMSVHRAGTFYGVPHSTLEYKVKERHLLRPRKRDVFNNSLLSDTSEPVSTLKLNNFSVENNMSVNNLKNNINQIAIETSNGLSTDLEQPHRPSMGSYPSPLSLWQSMSMPFLSLDFSQLGSNNFFASQMMRKLQENARLHEEVQKKRKGQDFGLIESLIKSTLERSVSPDSKSPLLLSTDSVESLSGCKGTEDVKNE</sequence>
<keyword evidence="4" id="KW-0804">Transcription</keyword>
<dbReference type="PROSITE" id="PS50960">
    <property type="entry name" value="HTH_PSQ"/>
    <property type="match status" value="2"/>
</dbReference>
<keyword evidence="5 6" id="KW-0539">Nucleus</keyword>
<dbReference type="InterPro" id="IPR007889">
    <property type="entry name" value="HTH_Psq"/>
</dbReference>
<dbReference type="PANTHER" id="PTHR21545:SF13">
    <property type="entry name" value="ECDYSONE-INDUCED PROTEIN 93F, ISOFORM C"/>
    <property type="match status" value="1"/>
</dbReference>
<feature type="compositionally biased region" description="Polar residues" evidence="7">
    <location>
        <begin position="177"/>
        <end position="187"/>
    </location>
</feature>
<dbReference type="EMBL" id="BPLQ01002964">
    <property type="protein sequence ID" value="GIX96753.1"/>
    <property type="molecule type" value="Genomic_DNA"/>
</dbReference>
<feature type="region of interest" description="Disordered" evidence="7">
    <location>
        <begin position="167"/>
        <end position="191"/>
    </location>
</feature>
<evidence type="ECO:0000256" key="3">
    <source>
        <dbReference type="ARBA" id="ARBA00023125"/>
    </source>
</evidence>
<proteinExistence type="predicted"/>
<feature type="DNA-binding region" description="H-T-H motif" evidence="6">
    <location>
        <begin position="231"/>
        <end position="251"/>
    </location>
</feature>
<dbReference type="GO" id="GO:0003677">
    <property type="term" value="F:DNA binding"/>
    <property type="evidence" value="ECO:0007669"/>
    <property type="project" value="UniProtKB-UniRule"/>
</dbReference>
<feature type="domain" description="HTH psq-type" evidence="8">
    <location>
        <begin position="574"/>
        <end position="626"/>
    </location>
</feature>
<dbReference type="PANTHER" id="PTHR21545">
    <property type="entry name" value="TRANSCRIPTION FACTOR MLR1/2"/>
    <property type="match status" value="1"/>
</dbReference>
<evidence type="ECO:0000256" key="1">
    <source>
        <dbReference type="ARBA" id="ARBA00004123"/>
    </source>
</evidence>
<accession>A0AAV4PKQ9</accession>
<feature type="region of interest" description="Disordered" evidence="7">
    <location>
        <begin position="550"/>
        <end position="586"/>
    </location>
</feature>
<dbReference type="Pfam" id="PF05225">
    <property type="entry name" value="HTH_psq"/>
    <property type="match status" value="2"/>
</dbReference>